<organism evidence="2 3">
    <name type="scientific">Uliginosibacterium aquaticum</name>
    <dbReference type="NCBI Taxonomy" id="2731212"/>
    <lineage>
        <taxon>Bacteria</taxon>
        <taxon>Pseudomonadati</taxon>
        <taxon>Pseudomonadota</taxon>
        <taxon>Betaproteobacteria</taxon>
        <taxon>Rhodocyclales</taxon>
        <taxon>Zoogloeaceae</taxon>
        <taxon>Uliginosibacterium</taxon>
    </lineage>
</organism>
<keyword evidence="3" id="KW-1185">Reference proteome</keyword>
<reference evidence="2 3" key="1">
    <citation type="submission" date="2020-06" db="EMBL/GenBank/DDBJ databases">
        <title>Draft genome of Uliginosibacterium sp. IMCC34675.</title>
        <authorList>
            <person name="Song J."/>
        </authorList>
    </citation>
    <scope>NUCLEOTIDE SEQUENCE [LARGE SCALE GENOMIC DNA]</scope>
    <source>
        <strain evidence="2 3">IMCC34675</strain>
    </source>
</reference>
<evidence type="ECO:0000256" key="1">
    <source>
        <dbReference type="SAM" id="SignalP"/>
    </source>
</evidence>
<proteinExistence type="predicted"/>
<keyword evidence="1" id="KW-0732">Signal</keyword>
<evidence type="ECO:0000313" key="3">
    <source>
        <dbReference type="Proteomes" id="UP000778523"/>
    </source>
</evidence>
<gene>
    <name evidence="2" type="ORF">HJ583_002775</name>
</gene>
<feature type="chain" id="PRO_5047229990" evidence="1">
    <location>
        <begin position="26"/>
        <end position="110"/>
    </location>
</feature>
<accession>A0ABX2IBW0</accession>
<comment type="caution">
    <text evidence="2">The sequence shown here is derived from an EMBL/GenBank/DDBJ whole genome shotgun (WGS) entry which is preliminary data.</text>
</comment>
<dbReference type="Proteomes" id="UP000778523">
    <property type="component" value="Unassembled WGS sequence"/>
</dbReference>
<sequence>MKTWCVRPALLTAALALGWPAGASAGDKFEQDRARAALQSGQAMSFAAVQERLHKACDCQVLEAKLHPEKDSSGLIYEIKALRPDGQILKLEMNAASGEILRMKNKGWKD</sequence>
<evidence type="ECO:0000313" key="2">
    <source>
        <dbReference type="EMBL" id="NSL53939.1"/>
    </source>
</evidence>
<feature type="signal peptide" evidence="1">
    <location>
        <begin position="1"/>
        <end position="25"/>
    </location>
</feature>
<protein>
    <submittedName>
        <fullName evidence="2">PepSY domain-containing protein</fullName>
    </submittedName>
</protein>
<name>A0ABX2IBW0_9RHOO</name>
<dbReference type="RefSeq" id="WP_170020276.1">
    <property type="nucleotide sequence ID" value="NZ_JABCSC020000001.1"/>
</dbReference>
<dbReference type="EMBL" id="JABCSC020000001">
    <property type="protein sequence ID" value="NSL53939.1"/>
    <property type="molecule type" value="Genomic_DNA"/>
</dbReference>